<proteinExistence type="predicted"/>
<dbReference type="PANTHER" id="PTHR43033">
    <property type="entry name" value="TRNA(ILE)-LYSIDINE SYNTHASE-RELATED"/>
    <property type="match status" value="1"/>
</dbReference>
<evidence type="ECO:0000256" key="5">
    <source>
        <dbReference type="ARBA" id="ARBA00022840"/>
    </source>
</evidence>
<dbReference type="InterPro" id="IPR014729">
    <property type="entry name" value="Rossmann-like_a/b/a_fold"/>
</dbReference>
<evidence type="ECO:0000259" key="8">
    <source>
        <dbReference type="Pfam" id="PF01171"/>
    </source>
</evidence>
<name>A0ABR3QIZ8_9PLEO</name>
<keyword evidence="2" id="KW-0436">Ligase</keyword>
<dbReference type="PANTHER" id="PTHR43033:SF1">
    <property type="entry name" value="TRNA(ILE)-LYSIDINE SYNTHASE-RELATED"/>
    <property type="match status" value="1"/>
</dbReference>
<sequence length="624" mass="71051">MAAPHAFIVDHKVRPESTEEAEWVAHQCRSKFGMEATVLPLSWPAHFDPHDHNRFETDARALRYQALGRACRAARIRSLMVAHHADDQAETVLMRLANNRLRSGLQAMQPVEWIPECSGIHGVSHSEMNYGNSPFKHGGLPGHMPFPVETGGIRILRPLLGFDKTRLIATCEHKGVVWAEDKTNHLQTYTSRNAIRHVLKHYKLPDALSIKSLVDVSRHMQDRINKHKSDAERILDYCELHLDLQTGSLRVRFPSFQQLFPFSTTQHTQSELTRAKNDAVYLLARVGQMIAPRDTPPLGELAATVENIWPEFSELQDTDSQRAAFTGNRENYCIYGIWWRKLKTPNPKNSSNPEWLLTRQPMEHHRPGAPSMNLSYPPSHVLPLTQDISPTYAEDHTQNFQLFDGRWWIYLRNHSTETLVLRLLTKEDLARFQSLHVAKRSGSERFIATALSMLKPPDLRLSLPAVFRRDAVTKKEALVGLPTLNVSVGQLGYPSDVCEWQVHYKKIDLAPPVLADVVVPGITHAMIEKELAKFGPKARKSEKKMVKRKIELTADGNARPRSTAQLSEAQHTFRESSLSAATDWRKEQKTIPLVPVAESKRHGRSEKRDGGGYNIKWEDFKDRF</sequence>
<keyword evidence="3" id="KW-0819">tRNA processing</keyword>
<evidence type="ECO:0000256" key="4">
    <source>
        <dbReference type="ARBA" id="ARBA00022741"/>
    </source>
</evidence>
<comment type="catalytic activity">
    <reaction evidence="6">
        <text>cytidine(34) in tRNA(Ile2) + L-lysine + ATP = lysidine(34) in tRNA(Ile2) + AMP + diphosphate + H(+)</text>
        <dbReference type="Rhea" id="RHEA:43744"/>
        <dbReference type="Rhea" id="RHEA-COMP:10625"/>
        <dbReference type="Rhea" id="RHEA-COMP:10670"/>
        <dbReference type="ChEBI" id="CHEBI:15378"/>
        <dbReference type="ChEBI" id="CHEBI:30616"/>
        <dbReference type="ChEBI" id="CHEBI:32551"/>
        <dbReference type="ChEBI" id="CHEBI:33019"/>
        <dbReference type="ChEBI" id="CHEBI:82748"/>
        <dbReference type="ChEBI" id="CHEBI:83665"/>
        <dbReference type="ChEBI" id="CHEBI:456215"/>
        <dbReference type="EC" id="6.3.4.19"/>
    </reaction>
</comment>
<evidence type="ECO:0000313" key="10">
    <source>
        <dbReference type="Proteomes" id="UP001521222"/>
    </source>
</evidence>
<dbReference type="EC" id="6.3.4.19" evidence="1"/>
<dbReference type="EMBL" id="JAKIXB020000049">
    <property type="protein sequence ID" value="KAL1592134.1"/>
    <property type="molecule type" value="Genomic_DNA"/>
</dbReference>
<feature type="compositionally biased region" description="Polar residues" evidence="7">
    <location>
        <begin position="560"/>
        <end position="580"/>
    </location>
</feature>
<dbReference type="Pfam" id="PF01171">
    <property type="entry name" value="ATP_bind_3"/>
    <property type="match status" value="1"/>
</dbReference>
<gene>
    <name evidence="9" type="ORF">SLS59_009902</name>
</gene>
<evidence type="ECO:0000256" key="3">
    <source>
        <dbReference type="ARBA" id="ARBA00022694"/>
    </source>
</evidence>
<dbReference type="Proteomes" id="UP001521222">
    <property type="component" value="Unassembled WGS sequence"/>
</dbReference>
<keyword evidence="4" id="KW-0547">Nucleotide-binding</keyword>
<dbReference type="SUPFAM" id="SSF52402">
    <property type="entry name" value="Adenine nucleotide alpha hydrolases-like"/>
    <property type="match status" value="1"/>
</dbReference>
<evidence type="ECO:0000256" key="7">
    <source>
        <dbReference type="SAM" id="MobiDB-lite"/>
    </source>
</evidence>
<reference evidence="9 10" key="1">
    <citation type="submission" date="2024-02" db="EMBL/GenBank/DDBJ databases">
        <title>De novo assembly and annotation of 12 fungi associated with fruit tree decline syndrome in Ontario, Canada.</title>
        <authorList>
            <person name="Sulman M."/>
            <person name="Ellouze W."/>
            <person name="Ilyukhin E."/>
        </authorList>
    </citation>
    <scope>NUCLEOTIDE SEQUENCE [LARGE SCALE GENOMIC DNA]</scope>
    <source>
        <strain evidence="9 10">M97-236</strain>
    </source>
</reference>
<dbReference type="CDD" id="cd01992">
    <property type="entry name" value="TilS_N"/>
    <property type="match status" value="1"/>
</dbReference>
<protein>
    <recommendedName>
        <fullName evidence="1">tRNA(Ile)-lysidine synthetase</fullName>
        <ecNumber evidence="1">6.3.4.19</ecNumber>
    </recommendedName>
</protein>
<organism evidence="9 10">
    <name type="scientific">Nothophoma quercina</name>
    <dbReference type="NCBI Taxonomy" id="749835"/>
    <lineage>
        <taxon>Eukaryota</taxon>
        <taxon>Fungi</taxon>
        <taxon>Dikarya</taxon>
        <taxon>Ascomycota</taxon>
        <taxon>Pezizomycotina</taxon>
        <taxon>Dothideomycetes</taxon>
        <taxon>Pleosporomycetidae</taxon>
        <taxon>Pleosporales</taxon>
        <taxon>Pleosporineae</taxon>
        <taxon>Didymellaceae</taxon>
        <taxon>Nothophoma</taxon>
    </lineage>
</organism>
<dbReference type="InterPro" id="IPR012094">
    <property type="entry name" value="tRNA_Ile_lys_synt"/>
</dbReference>
<feature type="domain" description="tRNA(Ile)-lysidine/2-thiocytidine synthase N-terminal" evidence="8">
    <location>
        <begin position="5"/>
        <end position="197"/>
    </location>
</feature>
<keyword evidence="10" id="KW-1185">Reference proteome</keyword>
<dbReference type="InterPro" id="IPR012795">
    <property type="entry name" value="tRNA_Ile_lys_synt_N"/>
</dbReference>
<accession>A0ABR3QIZ8</accession>
<comment type="caution">
    <text evidence="9">The sequence shown here is derived from an EMBL/GenBank/DDBJ whole genome shotgun (WGS) entry which is preliminary data.</text>
</comment>
<evidence type="ECO:0000256" key="2">
    <source>
        <dbReference type="ARBA" id="ARBA00022598"/>
    </source>
</evidence>
<keyword evidence="5" id="KW-0067">ATP-binding</keyword>
<evidence type="ECO:0000256" key="6">
    <source>
        <dbReference type="ARBA" id="ARBA00048539"/>
    </source>
</evidence>
<feature type="compositionally biased region" description="Basic and acidic residues" evidence="7">
    <location>
        <begin position="606"/>
        <end position="624"/>
    </location>
</feature>
<dbReference type="Gene3D" id="3.40.50.620">
    <property type="entry name" value="HUPs"/>
    <property type="match status" value="1"/>
</dbReference>
<dbReference type="InterPro" id="IPR011063">
    <property type="entry name" value="TilS/TtcA_N"/>
</dbReference>
<feature type="region of interest" description="Disordered" evidence="7">
    <location>
        <begin position="557"/>
        <end position="624"/>
    </location>
</feature>
<evidence type="ECO:0000313" key="9">
    <source>
        <dbReference type="EMBL" id="KAL1592134.1"/>
    </source>
</evidence>
<evidence type="ECO:0000256" key="1">
    <source>
        <dbReference type="ARBA" id="ARBA00013267"/>
    </source>
</evidence>